<dbReference type="STRING" id="417292.SAMN05421806_10235"/>
<name>A0A1G8VTJ0_9ACTN</name>
<dbReference type="SMART" id="SM00220">
    <property type="entry name" value="S_TKc"/>
    <property type="match status" value="1"/>
</dbReference>
<dbReference type="InterPro" id="IPR008271">
    <property type="entry name" value="Ser/Thr_kinase_AS"/>
</dbReference>
<dbReference type="InterPro" id="IPR018391">
    <property type="entry name" value="PQQ_b-propeller_rpt"/>
</dbReference>
<dbReference type="InterPro" id="IPR015943">
    <property type="entry name" value="WD40/YVTN_repeat-like_dom_sf"/>
</dbReference>
<keyword evidence="9" id="KW-1185">Reference proteome</keyword>
<feature type="region of interest" description="Disordered" evidence="6">
    <location>
        <begin position="284"/>
        <end position="309"/>
    </location>
</feature>
<dbReference type="CDD" id="cd14014">
    <property type="entry name" value="STKc_PknB_like"/>
    <property type="match status" value="1"/>
</dbReference>
<evidence type="ECO:0000256" key="6">
    <source>
        <dbReference type="SAM" id="MobiDB-lite"/>
    </source>
</evidence>
<dbReference type="InterPro" id="IPR011047">
    <property type="entry name" value="Quinoprotein_ADH-like_sf"/>
</dbReference>
<evidence type="ECO:0000259" key="7">
    <source>
        <dbReference type="PROSITE" id="PS50011"/>
    </source>
</evidence>
<dbReference type="Gene3D" id="3.30.200.20">
    <property type="entry name" value="Phosphorylase Kinase, domain 1"/>
    <property type="match status" value="1"/>
</dbReference>
<proteinExistence type="predicted"/>
<accession>A0A1G8VTJ0</accession>
<dbReference type="InterPro" id="IPR000719">
    <property type="entry name" value="Prot_kinase_dom"/>
</dbReference>
<evidence type="ECO:0000256" key="1">
    <source>
        <dbReference type="ARBA" id="ARBA00022679"/>
    </source>
</evidence>
<dbReference type="GO" id="GO:0004674">
    <property type="term" value="F:protein serine/threonine kinase activity"/>
    <property type="evidence" value="ECO:0007669"/>
    <property type="project" value="UniProtKB-KW"/>
</dbReference>
<feature type="domain" description="Protein kinase" evidence="7">
    <location>
        <begin position="15"/>
        <end position="263"/>
    </location>
</feature>
<dbReference type="Gene3D" id="1.10.510.10">
    <property type="entry name" value="Transferase(Phosphotransferase) domain 1"/>
    <property type="match status" value="1"/>
</dbReference>
<evidence type="ECO:0000256" key="4">
    <source>
        <dbReference type="ARBA" id="ARBA00022840"/>
    </source>
</evidence>
<dbReference type="Proteomes" id="UP000199155">
    <property type="component" value="Unassembled WGS sequence"/>
</dbReference>
<protein>
    <submittedName>
        <fullName evidence="8">Serine/threonine protein kinase</fullName>
    </submittedName>
</protein>
<dbReference type="PANTHER" id="PTHR43289">
    <property type="entry name" value="MITOGEN-ACTIVATED PROTEIN KINASE KINASE KINASE 20-RELATED"/>
    <property type="match status" value="1"/>
</dbReference>
<sequence length="712" mass="75336">MTPLGPGDPIRLGPYRVFGVLGEGGMGKVYVGQDAAGTLAAVKVLRPELAHDAGLAQRFVREAQAAQAVRSPGVAAVLGAWTEGGRPWMATEFLAGLTLDEAVDRFGPLDEGALRALAASLARTVADIHAAGFVHRDLKPQNIVLTADGPRVIDFGIARPEHGLTLTTTGQVPVTPGYGAPEQVLGQRVAPPADVFSLGAVFAYAATGRRAFDGGHVAAVQYAVVHDEPELAGLSSELMALVAPCLAKDPALRPTPAQIQEAMAPAKGAERHWRRGALAEAIKERERDAGRLTPQTGVTADGRAPSPDRRRLLTGLAAGGAALAAAGGTGVWWLAGRGTQDEARPPARNGPFDIPPAARTPEQPLDNPADKTSIGTAIPSATVLWRVLSEADIYAPSLLPVRDVLVFGAASGGISAYDVLDGSRRWQAPGIRAQAEYLSLSDRLVAAADEEGVLRTYVASTGVAKWTCREAEVQYLLAADEDAVYFLTKDKKLRSVGRSDAKVRWTASAPASFKGKAAVSAVAARGRLVIGDDEGGVLAFDTRSGKVAWSHPGNSDVHVHPAVDDDTVFLNGPRLYARRLRDGREIWRAGIQDPEREGENWGPPTVRSGAVYANGGYYPRRLDARDGREVWQGDTATDRGWPLLVQGNSAWCLRTETRHTGDEMLTINGLTAGEGERALVYRIPAANQQSIAAEGNRVFARSGSEVVALAAF</sequence>
<dbReference type="GO" id="GO:0005524">
    <property type="term" value="F:ATP binding"/>
    <property type="evidence" value="ECO:0007669"/>
    <property type="project" value="UniProtKB-UniRule"/>
</dbReference>
<keyword evidence="3 8" id="KW-0418">Kinase</keyword>
<dbReference type="PROSITE" id="PS00108">
    <property type="entry name" value="PROTEIN_KINASE_ST"/>
    <property type="match status" value="1"/>
</dbReference>
<dbReference type="SUPFAM" id="SSF56112">
    <property type="entry name" value="Protein kinase-like (PK-like)"/>
    <property type="match status" value="1"/>
</dbReference>
<evidence type="ECO:0000256" key="3">
    <source>
        <dbReference type="ARBA" id="ARBA00022777"/>
    </source>
</evidence>
<dbReference type="PANTHER" id="PTHR43289:SF34">
    <property type="entry name" value="SERINE_THREONINE-PROTEIN KINASE YBDM-RELATED"/>
    <property type="match status" value="1"/>
</dbReference>
<dbReference type="PROSITE" id="PS00107">
    <property type="entry name" value="PROTEIN_KINASE_ATP"/>
    <property type="match status" value="1"/>
</dbReference>
<feature type="region of interest" description="Disordered" evidence="6">
    <location>
        <begin position="340"/>
        <end position="373"/>
    </location>
</feature>
<keyword evidence="2 5" id="KW-0547">Nucleotide-binding</keyword>
<dbReference type="Pfam" id="PF00069">
    <property type="entry name" value="Pkinase"/>
    <property type="match status" value="1"/>
</dbReference>
<dbReference type="InterPro" id="IPR002372">
    <property type="entry name" value="PQQ_rpt_dom"/>
</dbReference>
<reference evidence="8 9" key="1">
    <citation type="submission" date="2016-10" db="EMBL/GenBank/DDBJ databases">
        <authorList>
            <person name="de Groot N.N."/>
        </authorList>
    </citation>
    <scope>NUCLEOTIDE SEQUENCE [LARGE SCALE GENOMIC DNA]</scope>
    <source>
        <strain evidence="8 9">CGMCC 4.5727</strain>
    </source>
</reference>
<keyword evidence="8" id="KW-0723">Serine/threonine-protein kinase</keyword>
<dbReference type="PROSITE" id="PS50011">
    <property type="entry name" value="PROTEIN_KINASE_DOM"/>
    <property type="match status" value="1"/>
</dbReference>
<dbReference type="Gene3D" id="2.130.10.10">
    <property type="entry name" value="YVTN repeat-like/Quinoprotein amine dehydrogenase"/>
    <property type="match status" value="2"/>
</dbReference>
<dbReference type="AlphaFoldDB" id="A0A1G8VTJ0"/>
<dbReference type="InterPro" id="IPR011009">
    <property type="entry name" value="Kinase-like_dom_sf"/>
</dbReference>
<keyword evidence="4 5" id="KW-0067">ATP-binding</keyword>
<dbReference type="RefSeq" id="WP_176953683.1">
    <property type="nucleotide sequence ID" value="NZ_FNFF01000002.1"/>
</dbReference>
<feature type="binding site" evidence="5">
    <location>
        <position position="43"/>
    </location>
    <ligand>
        <name>ATP</name>
        <dbReference type="ChEBI" id="CHEBI:30616"/>
    </ligand>
</feature>
<dbReference type="Pfam" id="PF13360">
    <property type="entry name" value="PQQ_2"/>
    <property type="match status" value="1"/>
</dbReference>
<dbReference type="EMBL" id="FNFF01000002">
    <property type="protein sequence ID" value="SDJ69421.1"/>
    <property type="molecule type" value="Genomic_DNA"/>
</dbReference>
<dbReference type="SUPFAM" id="SSF50998">
    <property type="entry name" value="Quinoprotein alcohol dehydrogenase-like"/>
    <property type="match status" value="2"/>
</dbReference>
<evidence type="ECO:0000313" key="9">
    <source>
        <dbReference type="Proteomes" id="UP000199155"/>
    </source>
</evidence>
<evidence type="ECO:0000256" key="2">
    <source>
        <dbReference type="ARBA" id="ARBA00022741"/>
    </source>
</evidence>
<dbReference type="SMART" id="SM00564">
    <property type="entry name" value="PQQ"/>
    <property type="match status" value="6"/>
</dbReference>
<organism evidence="8 9">
    <name type="scientific">Streptomyces indicus</name>
    <dbReference type="NCBI Taxonomy" id="417292"/>
    <lineage>
        <taxon>Bacteria</taxon>
        <taxon>Bacillati</taxon>
        <taxon>Actinomycetota</taxon>
        <taxon>Actinomycetes</taxon>
        <taxon>Kitasatosporales</taxon>
        <taxon>Streptomycetaceae</taxon>
        <taxon>Streptomyces</taxon>
    </lineage>
</organism>
<gene>
    <name evidence="8" type="ORF">SAMN05421806_10235</name>
</gene>
<dbReference type="InterPro" id="IPR017441">
    <property type="entry name" value="Protein_kinase_ATP_BS"/>
</dbReference>
<keyword evidence="1" id="KW-0808">Transferase</keyword>
<evidence type="ECO:0000313" key="8">
    <source>
        <dbReference type="EMBL" id="SDJ69421.1"/>
    </source>
</evidence>
<evidence type="ECO:0000256" key="5">
    <source>
        <dbReference type="PROSITE-ProRule" id="PRU10141"/>
    </source>
</evidence>